<dbReference type="AlphaFoldDB" id="A0AAJ1WSW9"/>
<gene>
    <name evidence="2" type="ORF">J2Z48_001591</name>
</gene>
<sequence length="143" mass="16421">MYDRLRREVAYVQGLMEGANQESSHPEGKAIQRLLDIVDELLEANEQLEHRFLELEEYVESIDEDLNDMELLVYDDEDDDDEDDEDELCIVCPECGEDVYVDYEDVADAEIELLCPECHTVLIVEDASDLEPDNSGVDEESID</sequence>
<reference evidence="2 3" key="1">
    <citation type="submission" date="2023-07" db="EMBL/GenBank/DDBJ databases">
        <title>Genomic Encyclopedia of Type Strains, Phase IV (KMG-IV): sequencing the most valuable type-strain genomes for metagenomic binning, comparative biology and taxonomic classification.</title>
        <authorList>
            <person name="Goeker M."/>
        </authorList>
    </citation>
    <scope>NUCLEOTIDE SEQUENCE [LARGE SCALE GENOMIC DNA]</scope>
    <source>
        <strain evidence="2 3">DSM 46876</strain>
    </source>
</reference>
<dbReference type="NCBIfam" id="NF045650">
    <property type="entry name" value="CD1247_Nterm"/>
    <property type="match status" value="1"/>
</dbReference>
<organism evidence="2 3">
    <name type="scientific">Croceifilum oryzae</name>
    <dbReference type="NCBI Taxonomy" id="1553429"/>
    <lineage>
        <taxon>Bacteria</taxon>
        <taxon>Bacillati</taxon>
        <taxon>Bacillota</taxon>
        <taxon>Bacilli</taxon>
        <taxon>Bacillales</taxon>
        <taxon>Thermoactinomycetaceae</taxon>
        <taxon>Croceifilum</taxon>
    </lineage>
</organism>
<dbReference type="EMBL" id="JAUSUV010000006">
    <property type="protein sequence ID" value="MDQ0417418.1"/>
    <property type="molecule type" value="Genomic_DNA"/>
</dbReference>
<feature type="coiled-coil region" evidence="1">
    <location>
        <begin position="31"/>
        <end position="65"/>
    </location>
</feature>
<evidence type="ECO:0000313" key="3">
    <source>
        <dbReference type="Proteomes" id="UP001238450"/>
    </source>
</evidence>
<keyword evidence="3" id="KW-1185">Reference proteome</keyword>
<accession>A0AAJ1WSW9</accession>
<evidence type="ECO:0000313" key="2">
    <source>
        <dbReference type="EMBL" id="MDQ0417418.1"/>
    </source>
</evidence>
<dbReference type="Proteomes" id="UP001238450">
    <property type="component" value="Unassembled WGS sequence"/>
</dbReference>
<comment type="caution">
    <text evidence="2">The sequence shown here is derived from an EMBL/GenBank/DDBJ whole genome shotgun (WGS) entry which is preliminary data.</text>
</comment>
<proteinExistence type="predicted"/>
<evidence type="ECO:0000256" key="1">
    <source>
        <dbReference type="SAM" id="Coils"/>
    </source>
</evidence>
<protein>
    <submittedName>
        <fullName evidence="2">RNase P subunit RPR2</fullName>
    </submittedName>
</protein>
<dbReference type="InterPro" id="IPR054688">
    <property type="entry name" value="CD1247_N"/>
</dbReference>
<keyword evidence="1" id="KW-0175">Coiled coil</keyword>
<dbReference type="RefSeq" id="WP_307252460.1">
    <property type="nucleotide sequence ID" value="NZ_JAUSUV010000006.1"/>
</dbReference>
<name>A0AAJ1WSW9_9BACL</name>